<dbReference type="Gene3D" id="1.20.120.450">
    <property type="entry name" value="dinb family like domain"/>
    <property type="match status" value="1"/>
</dbReference>
<dbReference type="InterPro" id="IPR024775">
    <property type="entry name" value="DinB-like"/>
</dbReference>
<evidence type="ECO:0000313" key="2">
    <source>
        <dbReference type="EMBL" id="TNC18657.1"/>
    </source>
</evidence>
<dbReference type="EMBL" id="VDFW01000065">
    <property type="protein sequence ID" value="TNC18657.1"/>
    <property type="molecule type" value="Genomic_DNA"/>
</dbReference>
<evidence type="ECO:0000259" key="1">
    <source>
        <dbReference type="Pfam" id="PF12867"/>
    </source>
</evidence>
<reference evidence="2 3" key="1">
    <citation type="submission" date="2019-06" db="EMBL/GenBank/DDBJ databases">
        <title>Amycolatopsis alkalitolerans sp. nov., isolated from Gastrodia elata Blume.</title>
        <authorList>
            <person name="Narsing Rao M.P."/>
            <person name="Li W.J."/>
        </authorList>
    </citation>
    <scope>NUCLEOTIDE SEQUENCE [LARGE SCALE GENOMIC DNA]</scope>
    <source>
        <strain evidence="2 3">SYSUP0005</strain>
    </source>
</reference>
<dbReference type="SUPFAM" id="SSF109854">
    <property type="entry name" value="DinB/YfiT-like putative metalloenzymes"/>
    <property type="match status" value="1"/>
</dbReference>
<feature type="domain" description="DinB-like" evidence="1">
    <location>
        <begin position="40"/>
        <end position="165"/>
    </location>
</feature>
<dbReference type="OrthoDB" id="3376896at2"/>
<accession>A0A5C4LQ04</accession>
<dbReference type="Proteomes" id="UP000305546">
    <property type="component" value="Unassembled WGS sequence"/>
</dbReference>
<dbReference type="RefSeq" id="WP_139100849.1">
    <property type="nucleotide sequence ID" value="NZ_VDFW01000065.1"/>
</dbReference>
<comment type="caution">
    <text evidence="2">The sequence shown here is derived from an EMBL/GenBank/DDBJ whole genome shotgun (WGS) entry which is preliminary data.</text>
</comment>
<dbReference type="AlphaFoldDB" id="A0A5C4LQ04"/>
<dbReference type="InterPro" id="IPR034660">
    <property type="entry name" value="DinB/YfiT-like"/>
</dbReference>
<name>A0A5C4LQ04_9PSEU</name>
<sequence length="169" mass="19317">MRDTKDWTWVLRRPCPECGLDTSSFERHEVPALLRDNAASWQRVLKRADVRVRPDDETWSPLEYACHVRDACRIFRDRLALMLTAPAPEFPNWDQDKTAVEDRYSEQDPERVAAALADAAAALADDFAAVSGPAWERTGSRSDGSHFTVETFARYFIHDPVHHLHDVRG</sequence>
<dbReference type="Pfam" id="PF12867">
    <property type="entry name" value="DinB_2"/>
    <property type="match status" value="1"/>
</dbReference>
<proteinExistence type="predicted"/>
<evidence type="ECO:0000313" key="3">
    <source>
        <dbReference type="Proteomes" id="UP000305546"/>
    </source>
</evidence>
<organism evidence="2 3">
    <name type="scientific">Amycolatopsis alkalitolerans</name>
    <dbReference type="NCBI Taxonomy" id="2547244"/>
    <lineage>
        <taxon>Bacteria</taxon>
        <taxon>Bacillati</taxon>
        <taxon>Actinomycetota</taxon>
        <taxon>Actinomycetes</taxon>
        <taxon>Pseudonocardiales</taxon>
        <taxon>Pseudonocardiaceae</taxon>
        <taxon>Amycolatopsis</taxon>
    </lineage>
</organism>
<protein>
    <submittedName>
        <fullName evidence="2">DinB family protein</fullName>
    </submittedName>
</protein>
<gene>
    <name evidence="2" type="ORF">FG385_33605</name>
</gene>
<keyword evidence="3" id="KW-1185">Reference proteome</keyword>